<dbReference type="EMBL" id="CP129970">
    <property type="protein sequence ID" value="WMN07661.1"/>
    <property type="molecule type" value="Genomic_DNA"/>
</dbReference>
<name>A0AA51N7D7_9BACT</name>
<protein>
    <submittedName>
        <fullName evidence="1">DUF4783 domain-containing protein</fullName>
    </submittedName>
</protein>
<proteinExistence type="predicted"/>
<dbReference type="InterPro" id="IPR031977">
    <property type="entry name" value="DUF4783"/>
</dbReference>
<dbReference type="AlphaFoldDB" id="A0AA51N7D7"/>
<dbReference type="Proteomes" id="UP001244443">
    <property type="component" value="Chromosome"/>
</dbReference>
<sequence length="134" mass="15444">MRGISIKLFFFLVLSGLDYSNSYGQNESLLAEVRLALKAGSAKELSQYFHDNVEVNIKDESGNYSRIHAEIYLKEFFKNIEPISFEYVLQRSTDNGLKYAIGNYTYSEGKYLVLIRAKIINGKEKIYIIDFSED</sequence>
<dbReference type="RefSeq" id="WP_308357853.1">
    <property type="nucleotide sequence ID" value="NZ_CP129970.2"/>
</dbReference>
<gene>
    <name evidence="1" type="ORF">QYS48_29480</name>
</gene>
<accession>A0AA51N7D7</accession>
<reference evidence="1" key="1">
    <citation type="submission" date="2023-08" db="EMBL/GenBank/DDBJ databases">
        <title>Comparative genomics and taxonomic characterization of three novel marine species of genus Marivirga.</title>
        <authorList>
            <person name="Muhammad N."/>
            <person name="Kim S.-G."/>
        </authorList>
    </citation>
    <scope>NUCLEOTIDE SEQUENCE [LARGE SCALE GENOMIC DNA]</scope>
    <source>
        <strain evidence="1">ABR2-2</strain>
    </source>
</reference>
<dbReference type="Pfam" id="PF16022">
    <property type="entry name" value="DUF4783"/>
    <property type="match status" value="1"/>
</dbReference>
<dbReference type="Gene3D" id="3.10.450.50">
    <property type="match status" value="1"/>
</dbReference>
<keyword evidence="2" id="KW-1185">Reference proteome</keyword>
<evidence type="ECO:0000313" key="1">
    <source>
        <dbReference type="EMBL" id="WMN07661.1"/>
    </source>
</evidence>
<organism evidence="1 2">
    <name type="scientific">Marivirga arenosa</name>
    <dbReference type="NCBI Taxonomy" id="3059076"/>
    <lineage>
        <taxon>Bacteria</taxon>
        <taxon>Pseudomonadati</taxon>
        <taxon>Bacteroidota</taxon>
        <taxon>Cytophagia</taxon>
        <taxon>Cytophagales</taxon>
        <taxon>Marivirgaceae</taxon>
        <taxon>Marivirga</taxon>
    </lineage>
</organism>
<evidence type="ECO:0000313" key="2">
    <source>
        <dbReference type="Proteomes" id="UP001244443"/>
    </source>
</evidence>